<keyword evidence="3 8" id="KW-0813">Transport</keyword>
<feature type="transmembrane region" description="Helical" evidence="8">
    <location>
        <begin position="57"/>
        <end position="78"/>
    </location>
</feature>
<keyword evidence="4 8" id="KW-0812">Transmembrane</keyword>
<comment type="similarity">
    <text evidence="2">Belongs to the binding-protein-dependent transport system permease family. CysTW subfamily.</text>
</comment>
<organism evidence="10 11">
    <name type="scientific">Terrilactibacillus tamarindi</name>
    <dbReference type="NCBI Taxonomy" id="2599694"/>
    <lineage>
        <taxon>Bacteria</taxon>
        <taxon>Bacillati</taxon>
        <taxon>Bacillota</taxon>
        <taxon>Bacilli</taxon>
        <taxon>Bacillales</taxon>
        <taxon>Bacillaceae</taxon>
        <taxon>Terrilactibacillus</taxon>
    </lineage>
</organism>
<accession>A0A6N8CQ16</accession>
<keyword evidence="5" id="KW-0029">Amino-acid transport</keyword>
<dbReference type="EMBL" id="WNHB01000013">
    <property type="protein sequence ID" value="MTT32222.1"/>
    <property type="molecule type" value="Genomic_DNA"/>
</dbReference>
<evidence type="ECO:0000256" key="5">
    <source>
        <dbReference type="ARBA" id="ARBA00022970"/>
    </source>
</evidence>
<dbReference type="PANTHER" id="PTHR30177:SF28">
    <property type="entry name" value="CHOLINE TRANSPORT SYSTEM PERMEASE PROTEIN OPUBB"/>
    <property type="match status" value="1"/>
</dbReference>
<dbReference type="InterPro" id="IPR051204">
    <property type="entry name" value="ABC_transp_perm/SBD"/>
</dbReference>
<evidence type="ECO:0000256" key="1">
    <source>
        <dbReference type="ARBA" id="ARBA00004651"/>
    </source>
</evidence>
<dbReference type="OrthoDB" id="9801163at2"/>
<dbReference type="Proteomes" id="UP000440978">
    <property type="component" value="Unassembled WGS sequence"/>
</dbReference>
<feature type="transmembrane region" description="Helical" evidence="8">
    <location>
        <begin position="181"/>
        <end position="201"/>
    </location>
</feature>
<keyword evidence="7 8" id="KW-0472">Membrane</keyword>
<dbReference type="SUPFAM" id="SSF161098">
    <property type="entry name" value="MetI-like"/>
    <property type="match status" value="1"/>
</dbReference>
<protein>
    <submittedName>
        <fullName evidence="10">ABC transporter permease subunit</fullName>
    </submittedName>
</protein>
<dbReference type="PROSITE" id="PS50928">
    <property type="entry name" value="ABC_TM1"/>
    <property type="match status" value="1"/>
</dbReference>
<dbReference type="FunFam" id="1.10.3720.10:FF:000001">
    <property type="entry name" value="Glycine betaine ABC transporter, permease"/>
    <property type="match status" value="1"/>
</dbReference>
<comment type="subcellular location">
    <subcellularLocation>
        <location evidence="1 8">Cell membrane</location>
        <topology evidence="1 8">Multi-pass membrane protein</topology>
    </subcellularLocation>
</comment>
<dbReference type="GO" id="GO:0055085">
    <property type="term" value="P:transmembrane transport"/>
    <property type="evidence" value="ECO:0007669"/>
    <property type="project" value="InterPro"/>
</dbReference>
<dbReference type="PANTHER" id="PTHR30177">
    <property type="entry name" value="GLYCINE BETAINE/L-PROLINE TRANSPORT SYSTEM PERMEASE PROTEIN PROW"/>
    <property type="match status" value="1"/>
</dbReference>
<dbReference type="GO" id="GO:0006865">
    <property type="term" value="P:amino acid transport"/>
    <property type="evidence" value="ECO:0007669"/>
    <property type="project" value="UniProtKB-KW"/>
</dbReference>
<dbReference type="AlphaFoldDB" id="A0A6N8CQ16"/>
<dbReference type="InterPro" id="IPR035906">
    <property type="entry name" value="MetI-like_sf"/>
</dbReference>
<feature type="transmembrane region" description="Helical" evidence="8">
    <location>
        <begin position="150"/>
        <end position="169"/>
    </location>
</feature>
<keyword evidence="11" id="KW-1185">Reference proteome</keyword>
<dbReference type="Gene3D" id="1.10.3720.10">
    <property type="entry name" value="MetI-like"/>
    <property type="match status" value="1"/>
</dbReference>
<feature type="transmembrane region" description="Helical" evidence="8">
    <location>
        <begin position="23"/>
        <end position="45"/>
    </location>
</feature>
<feature type="transmembrane region" description="Helical" evidence="8">
    <location>
        <begin position="84"/>
        <end position="104"/>
    </location>
</feature>
<sequence>MNAMIQFLNDQGTTLLYKTWEHLFISITAVLLGIIVAVPLGVALTRFKKAAETVIRIVSVIQTLPSLAILAFFIPILGVGKLPAIIALFCYSMLPILRNTYISIKNTDQNLLEAGRGMGMTSWQLIYKIELPLAVPVIMAGIRISTVYLIGWATLASFVGAGGLGDFIFDGLNLYMPELILAGAIPSTILALLADWTLGLLERKLTPTTTSKQSELA</sequence>
<evidence type="ECO:0000256" key="4">
    <source>
        <dbReference type="ARBA" id="ARBA00022692"/>
    </source>
</evidence>
<evidence type="ECO:0000256" key="2">
    <source>
        <dbReference type="ARBA" id="ARBA00007069"/>
    </source>
</evidence>
<evidence type="ECO:0000259" key="9">
    <source>
        <dbReference type="PROSITE" id="PS50928"/>
    </source>
</evidence>
<proteinExistence type="inferred from homology"/>
<dbReference type="Pfam" id="PF00528">
    <property type="entry name" value="BPD_transp_1"/>
    <property type="match status" value="1"/>
</dbReference>
<evidence type="ECO:0000313" key="11">
    <source>
        <dbReference type="Proteomes" id="UP000440978"/>
    </source>
</evidence>
<evidence type="ECO:0000256" key="6">
    <source>
        <dbReference type="ARBA" id="ARBA00022989"/>
    </source>
</evidence>
<comment type="caution">
    <text evidence="10">The sequence shown here is derived from an EMBL/GenBank/DDBJ whole genome shotgun (WGS) entry which is preliminary data.</text>
</comment>
<evidence type="ECO:0000313" key="10">
    <source>
        <dbReference type="EMBL" id="MTT32222.1"/>
    </source>
</evidence>
<dbReference type="InterPro" id="IPR000515">
    <property type="entry name" value="MetI-like"/>
</dbReference>
<keyword evidence="6 8" id="KW-1133">Transmembrane helix</keyword>
<name>A0A6N8CQ16_9BACI</name>
<dbReference type="GO" id="GO:0005886">
    <property type="term" value="C:plasma membrane"/>
    <property type="evidence" value="ECO:0007669"/>
    <property type="project" value="UniProtKB-SubCell"/>
</dbReference>
<evidence type="ECO:0000256" key="3">
    <source>
        <dbReference type="ARBA" id="ARBA00022448"/>
    </source>
</evidence>
<dbReference type="RefSeq" id="WP_155218979.1">
    <property type="nucleotide sequence ID" value="NZ_WNHB01000013.1"/>
</dbReference>
<gene>
    <name evidence="10" type="ORF">GMB86_09425</name>
</gene>
<feature type="domain" description="ABC transmembrane type-1" evidence="9">
    <location>
        <begin position="19"/>
        <end position="198"/>
    </location>
</feature>
<dbReference type="GO" id="GO:0031460">
    <property type="term" value="P:glycine betaine transport"/>
    <property type="evidence" value="ECO:0007669"/>
    <property type="project" value="TreeGrafter"/>
</dbReference>
<evidence type="ECO:0000256" key="8">
    <source>
        <dbReference type="RuleBase" id="RU363032"/>
    </source>
</evidence>
<evidence type="ECO:0000256" key="7">
    <source>
        <dbReference type="ARBA" id="ARBA00023136"/>
    </source>
</evidence>
<reference evidence="10 11" key="1">
    <citation type="submission" date="2019-11" db="EMBL/GenBank/DDBJ databases">
        <title>Terrilactibacillus tamarindus sp. nov. BCM23-1 isolated from bark of Tamarindus indica.</title>
        <authorList>
            <person name="Kingkaew E."/>
            <person name="Tanasupawat S."/>
        </authorList>
    </citation>
    <scope>NUCLEOTIDE SEQUENCE [LARGE SCALE GENOMIC DNA]</scope>
    <source>
        <strain evidence="10 11">BCM23-1</strain>
    </source>
</reference>
<dbReference type="CDD" id="cd06261">
    <property type="entry name" value="TM_PBP2"/>
    <property type="match status" value="1"/>
</dbReference>